<dbReference type="AlphaFoldDB" id="A0A2U8VUK3"/>
<reference evidence="1 2" key="1">
    <citation type="submission" date="2018-05" db="EMBL/GenBank/DDBJ databases">
        <title>Complete Genome Sequence of Methylobacterium sp. 17Sr1-43.</title>
        <authorList>
            <person name="Srinivasan S."/>
        </authorList>
    </citation>
    <scope>NUCLEOTIDE SEQUENCE [LARGE SCALE GENOMIC DNA]</scope>
    <source>
        <strain evidence="1 2">17Sr1-43</strain>
    </source>
</reference>
<dbReference type="OrthoDB" id="7998962at2"/>
<evidence type="ECO:0000313" key="1">
    <source>
        <dbReference type="EMBL" id="AWN37151.1"/>
    </source>
</evidence>
<dbReference type="EMBL" id="CP029551">
    <property type="protein sequence ID" value="AWN37151.1"/>
    <property type="molecule type" value="Genomic_DNA"/>
</dbReference>
<protein>
    <submittedName>
        <fullName evidence="1">Uncharacterized protein</fullName>
    </submittedName>
</protein>
<dbReference type="KEGG" id="meti:DK427_16610"/>
<dbReference type="Proteomes" id="UP000246058">
    <property type="component" value="Chromosome"/>
</dbReference>
<gene>
    <name evidence="1" type="ORF">DK427_16610</name>
</gene>
<dbReference type="RefSeq" id="WP_109952230.1">
    <property type="nucleotide sequence ID" value="NZ_CP029551.1"/>
</dbReference>
<proteinExistence type="predicted"/>
<organism evidence="1 2">
    <name type="scientific">Methylobacterium radiodurans</name>
    <dbReference type="NCBI Taxonomy" id="2202828"/>
    <lineage>
        <taxon>Bacteria</taxon>
        <taxon>Pseudomonadati</taxon>
        <taxon>Pseudomonadota</taxon>
        <taxon>Alphaproteobacteria</taxon>
        <taxon>Hyphomicrobiales</taxon>
        <taxon>Methylobacteriaceae</taxon>
        <taxon>Methylobacterium</taxon>
    </lineage>
</organism>
<sequence>MDAQFADIDSETAWLVQQLVQDGPEPSAAATILTIERLRRLEDVARNAGTSRQAFQKIVSARRILGDRVDLGPTPDFFDDVLAPLLTPTPDGLRPEHVVRKSV</sequence>
<accession>A0A2U8VUK3</accession>
<name>A0A2U8VUK3_9HYPH</name>
<evidence type="ECO:0000313" key="2">
    <source>
        <dbReference type="Proteomes" id="UP000246058"/>
    </source>
</evidence>
<keyword evidence="2" id="KW-1185">Reference proteome</keyword>